<accession>A0A2N1J5I0</accession>
<evidence type="ECO:0000313" key="10">
    <source>
        <dbReference type="Proteomes" id="UP000233248"/>
    </source>
</evidence>
<dbReference type="KEGG" id="ahs:AHALO_0807"/>
<keyword evidence="2" id="KW-1003">Cell membrane</keyword>
<evidence type="ECO:0000313" key="9">
    <source>
        <dbReference type="EMBL" id="PKI81828.1"/>
    </source>
</evidence>
<keyword evidence="4 7" id="KW-1133">Transmembrane helix</keyword>
<protein>
    <recommendedName>
        <fullName evidence="8">Polysaccharide chain length determinant N-terminal domain-containing protein</fullName>
    </recommendedName>
</protein>
<dbReference type="OrthoDB" id="5349172at2"/>
<dbReference type="RefSeq" id="WP_101183499.1">
    <property type="nucleotide sequence ID" value="NZ_CP031218.1"/>
</dbReference>
<sequence length="371" mass="44090">MEKEIRTIQEDEIDLKELFKTLWQKRVFIVVFTLIITVLGAVYAFTRTPIYEIDSTYRIGFIGDKLIEKPNVLEQKLRLIFNVDNPDKKIEKNNPKITEIKIVKGVENFLKIKIQGLSNKELLSKNKEVLDFINNDYKYKYEEFLINTKNKIKDLQYNLNYAEKVEKRKIEKEIEKIEKELTLKIENKINFLKKVKLNTISNKIEFYEKKLKEYEKNIIKINKNKTANKSEGILVATQLQTIQTLVMSAKDKLEDLKQLKQNILILQIEELEFEKNNLINEDLKKLQVNLNIELPKKIYDLNQKLLKEKRKLKTNYFKNTYAEGEILKHKNPIKPKKKLIVVVSFVTGFILSIFLVFFIQFIKSFKEDENE</sequence>
<proteinExistence type="predicted"/>
<dbReference type="InterPro" id="IPR003856">
    <property type="entry name" value="LPS_length_determ_N"/>
</dbReference>
<keyword evidence="5 7" id="KW-0472">Membrane</keyword>
<evidence type="ECO:0000256" key="7">
    <source>
        <dbReference type="SAM" id="Phobius"/>
    </source>
</evidence>
<keyword evidence="10" id="KW-1185">Reference proteome</keyword>
<dbReference type="PANTHER" id="PTHR32309:SF13">
    <property type="entry name" value="FERRIC ENTEROBACTIN TRANSPORT PROTEIN FEPE"/>
    <property type="match status" value="1"/>
</dbReference>
<feature type="domain" description="Polysaccharide chain length determinant N-terminal" evidence="8">
    <location>
        <begin position="11"/>
        <end position="53"/>
    </location>
</feature>
<dbReference type="GO" id="GO:0004713">
    <property type="term" value="F:protein tyrosine kinase activity"/>
    <property type="evidence" value="ECO:0007669"/>
    <property type="project" value="TreeGrafter"/>
</dbReference>
<dbReference type="GO" id="GO:0005886">
    <property type="term" value="C:plasma membrane"/>
    <property type="evidence" value="ECO:0007669"/>
    <property type="project" value="UniProtKB-SubCell"/>
</dbReference>
<name>A0A2N1J5I0_9BACT</name>
<comment type="subcellular location">
    <subcellularLocation>
        <location evidence="1">Cell membrane</location>
        <topology evidence="1">Multi-pass membrane protein</topology>
    </subcellularLocation>
</comment>
<evidence type="ECO:0000256" key="6">
    <source>
        <dbReference type="SAM" id="Coils"/>
    </source>
</evidence>
<keyword evidence="6" id="KW-0175">Coiled coil</keyword>
<feature type="transmembrane region" description="Helical" evidence="7">
    <location>
        <begin position="339"/>
        <end position="362"/>
    </location>
</feature>
<dbReference type="Pfam" id="PF02706">
    <property type="entry name" value="Wzz"/>
    <property type="match status" value="1"/>
</dbReference>
<feature type="coiled-coil region" evidence="6">
    <location>
        <begin position="160"/>
        <end position="281"/>
    </location>
</feature>
<gene>
    <name evidence="9" type="ORF">CP960_01660</name>
</gene>
<reference evidence="9 10" key="1">
    <citation type="submission" date="2017-09" db="EMBL/GenBank/DDBJ databases">
        <title>Genomics of the genus Arcobacter.</title>
        <authorList>
            <person name="Perez-Cataluna A."/>
            <person name="Figueras M.J."/>
            <person name="Salas-Masso N."/>
        </authorList>
    </citation>
    <scope>NUCLEOTIDE SEQUENCE [LARGE SCALE GENOMIC DNA]</scope>
    <source>
        <strain evidence="9 10">DSM 18005</strain>
    </source>
</reference>
<evidence type="ECO:0000256" key="3">
    <source>
        <dbReference type="ARBA" id="ARBA00022692"/>
    </source>
</evidence>
<dbReference type="PANTHER" id="PTHR32309">
    <property type="entry name" value="TYROSINE-PROTEIN KINASE"/>
    <property type="match status" value="1"/>
</dbReference>
<dbReference type="Proteomes" id="UP000233248">
    <property type="component" value="Unassembled WGS sequence"/>
</dbReference>
<dbReference type="InterPro" id="IPR050445">
    <property type="entry name" value="Bact_polysacc_biosynth/exp"/>
</dbReference>
<dbReference type="AlphaFoldDB" id="A0A2N1J5I0"/>
<dbReference type="EMBL" id="NXIF01000007">
    <property type="protein sequence ID" value="PKI81828.1"/>
    <property type="molecule type" value="Genomic_DNA"/>
</dbReference>
<evidence type="ECO:0000256" key="2">
    <source>
        <dbReference type="ARBA" id="ARBA00022475"/>
    </source>
</evidence>
<keyword evidence="3 7" id="KW-0812">Transmembrane</keyword>
<evidence type="ECO:0000259" key="8">
    <source>
        <dbReference type="Pfam" id="PF02706"/>
    </source>
</evidence>
<evidence type="ECO:0000256" key="1">
    <source>
        <dbReference type="ARBA" id="ARBA00004651"/>
    </source>
</evidence>
<organism evidence="9 10">
    <name type="scientific">Malaciobacter halophilus</name>
    <dbReference type="NCBI Taxonomy" id="197482"/>
    <lineage>
        <taxon>Bacteria</taxon>
        <taxon>Pseudomonadati</taxon>
        <taxon>Campylobacterota</taxon>
        <taxon>Epsilonproteobacteria</taxon>
        <taxon>Campylobacterales</taxon>
        <taxon>Arcobacteraceae</taxon>
        <taxon>Malaciobacter</taxon>
    </lineage>
</organism>
<comment type="caution">
    <text evidence="9">The sequence shown here is derived from an EMBL/GenBank/DDBJ whole genome shotgun (WGS) entry which is preliminary data.</text>
</comment>
<evidence type="ECO:0000256" key="4">
    <source>
        <dbReference type="ARBA" id="ARBA00022989"/>
    </source>
</evidence>
<evidence type="ECO:0000256" key="5">
    <source>
        <dbReference type="ARBA" id="ARBA00023136"/>
    </source>
</evidence>
<feature type="transmembrane region" description="Helical" evidence="7">
    <location>
        <begin position="27"/>
        <end position="45"/>
    </location>
</feature>